<keyword evidence="4" id="KW-0456">Lyase</keyword>
<comment type="cofactor">
    <cofactor evidence="1">
        <name>pyridoxal 5'-phosphate</name>
        <dbReference type="ChEBI" id="CHEBI:597326"/>
    </cofactor>
</comment>
<dbReference type="Gene3D" id="3.20.20.10">
    <property type="entry name" value="Alanine racemase"/>
    <property type="match status" value="1"/>
</dbReference>
<dbReference type="PRINTS" id="PR01179">
    <property type="entry name" value="ODADCRBXLASE"/>
</dbReference>
<protein>
    <submittedName>
        <fullName evidence="8">Ornithine decarboxylase</fullName>
    </submittedName>
</protein>
<proteinExistence type="inferred from homology"/>
<evidence type="ECO:0000259" key="7">
    <source>
        <dbReference type="Pfam" id="PF02784"/>
    </source>
</evidence>
<dbReference type="PANTHER" id="PTHR11482:SF6">
    <property type="entry name" value="ORNITHINE DECARBOXYLASE 1-RELATED"/>
    <property type="match status" value="1"/>
</dbReference>
<feature type="domain" description="Orn/DAP/Arg decarboxylase 2 N-terminal" evidence="7">
    <location>
        <begin position="80"/>
        <end position="265"/>
    </location>
</feature>
<dbReference type="InterPro" id="IPR022644">
    <property type="entry name" value="De-COase2_N"/>
</dbReference>
<evidence type="ECO:0000313" key="9">
    <source>
        <dbReference type="Proteomes" id="UP000242188"/>
    </source>
</evidence>
<dbReference type="Proteomes" id="UP000242188">
    <property type="component" value="Unassembled WGS sequence"/>
</dbReference>
<dbReference type="InterPro" id="IPR009006">
    <property type="entry name" value="Ala_racemase/Decarboxylase_C"/>
</dbReference>
<dbReference type="GO" id="GO:0005737">
    <property type="term" value="C:cytoplasm"/>
    <property type="evidence" value="ECO:0007669"/>
    <property type="project" value="TreeGrafter"/>
</dbReference>
<evidence type="ECO:0000256" key="1">
    <source>
        <dbReference type="ARBA" id="ARBA00001933"/>
    </source>
</evidence>
<comment type="caution">
    <text evidence="8">The sequence shown here is derived from an EMBL/GenBank/DDBJ whole genome shotgun (WGS) entry which is preliminary data.</text>
</comment>
<evidence type="ECO:0000256" key="4">
    <source>
        <dbReference type="ARBA" id="ARBA00023239"/>
    </source>
</evidence>
<dbReference type="FunFam" id="3.20.20.10:FF:000008">
    <property type="entry name" value="Ornithine decarboxylase"/>
    <property type="match status" value="1"/>
</dbReference>
<dbReference type="Pfam" id="PF00278">
    <property type="entry name" value="Orn_DAP_Arg_deC"/>
    <property type="match status" value="1"/>
</dbReference>
<dbReference type="PANTHER" id="PTHR11482">
    <property type="entry name" value="ARGININE/DIAMINOPIMELATE/ORNITHINE DECARBOXYLASE"/>
    <property type="match status" value="1"/>
</dbReference>
<evidence type="ECO:0000256" key="3">
    <source>
        <dbReference type="ARBA" id="ARBA00022898"/>
    </source>
</evidence>
<dbReference type="EMBL" id="NEDP02003864">
    <property type="protein sequence ID" value="OWF47530.1"/>
    <property type="molecule type" value="Genomic_DNA"/>
</dbReference>
<sequence>MQQEEPTYFQLCYISKILARTVNKKMTDNDMLIVDARLSHSNYIKREIAYQAELGIDDPLVIVDIDEVVERYRKWYHLLPRVLDLGVDPSRIIYANPCKQNAHLPFAKKHNVDLMTFDSEEELIKIKMLYRSARLLLRFRPNHMCTVMYDLGKKFGCVFVEALDLFISAKNKGLNVIGVSFHVGSDCLSSDAFAFAIKEARRIFDMGQQVGFDMNVLDIGGGYRGRDVDHPTIEENADIINQCLDEYFPAAEGVKIIAEPGRYLVETAVSAAANIIGRRFVYDQGMCRAYKYKKRIEHVLYNINDGIYGSVSRVNDGTKVLVISPVLNKAMAEKHNSTLWGPTCDSTDCLATDIPLPLMEVGEWVHISYVGAYSLCRATNFNSMPRPKLYYFCSRHTWYI</sequence>
<dbReference type="GO" id="GO:0033387">
    <property type="term" value="P:putrescine biosynthetic process from arginine, via ornithine"/>
    <property type="evidence" value="ECO:0007669"/>
    <property type="project" value="TreeGrafter"/>
</dbReference>
<dbReference type="CDD" id="cd00622">
    <property type="entry name" value="PLPDE_III_ODC"/>
    <property type="match status" value="1"/>
</dbReference>
<dbReference type="OrthoDB" id="5034579at2759"/>
<evidence type="ECO:0000256" key="2">
    <source>
        <dbReference type="ARBA" id="ARBA00008872"/>
    </source>
</evidence>
<dbReference type="PRINTS" id="PR01182">
    <property type="entry name" value="ORNDCRBXLASE"/>
</dbReference>
<comment type="similarity">
    <text evidence="2 5">Belongs to the Orn/Lys/Arg decarboxylase class-II family.</text>
</comment>
<organism evidence="8 9">
    <name type="scientific">Mizuhopecten yessoensis</name>
    <name type="common">Japanese scallop</name>
    <name type="synonym">Patinopecten yessoensis</name>
    <dbReference type="NCBI Taxonomy" id="6573"/>
    <lineage>
        <taxon>Eukaryota</taxon>
        <taxon>Metazoa</taxon>
        <taxon>Spiralia</taxon>
        <taxon>Lophotrochozoa</taxon>
        <taxon>Mollusca</taxon>
        <taxon>Bivalvia</taxon>
        <taxon>Autobranchia</taxon>
        <taxon>Pteriomorphia</taxon>
        <taxon>Pectinida</taxon>
        <taxon>Pectinoidea</taxon>
        <taxon>Pectinidae</taxon>
        <taxon>Mizuhopecten</taxon>
    </lineage>
</organism>
<dbReference type="SUPFAM" id="SSF51419">
    <property type="entry name" value="PLP-binding barrel"/>
    <property type="match status" value="1"/>
</dbReference>
<keyword evidence="9" id="KW-1185">Reference proteome</keyword>
<evidence type="ECO:0000256" key="5">
    <source>
        <dbReference type="RuleBase" id="RU003737"/>
    </source>
</evidence>
<evidence type="ECO:0000259" key="6">
    <source>
        <dbReference type="Pfam" id="PF00278"/>
    </source>
</evidence>
<feature type="domain" description="Orn/DAP/Arg decarboxylase 2 C-terminal" evidence="6">
    <location>
        <begin position="286"/>
        <end position="371"/>
    </location>
</feature>
<evidence type="ECO:0000313" key="8">
    <source>
        <dbReference type="EMBL" id="OWF47530.1"/>
    </source>
</evidence>
<dbReference type="SUPFAM" id="SSF50621">
    <property type="entry name" value="Alanine racemase C-terminal domain-like"/>
    <property type="match status" value="1"/>
</dbReference>
<dbReference type="InterPro" id="IPR029066">
    <property type="entry name" value="PLP-binding_barrel"/>
</dbReference>
<dbReference type="AlphaFoldDB" id="A0A210QFL4"/>
<dbReference type="InterPro" id="IPR000183">
    <property type="entry name" value="Orn/DAP/Arg_de-COase"/>
</dbReference>
<dbReference type="GO" id="GO:0004586">
    <property type="term" value="F:ornithine decarboxylase activity"/>
    <property type="evidence" value="ECO:0007669"/>
    <property type="project" value="TreeGrafter"/>
</dbReference>
<dbReference type="Pfam" id="PF02784">
    <property type="entry name" value="Orn_Arg_deC_N"/>
    <property type="match status" value="1"/>
</dbReference>
<reference evidence="8 9" key="1">
    <citation type="journal article" date="2017" name="Nat. Ecol. Evol.">
        <title>Scallop genome provides insights into evolution of bilaterian karyotype and development.</title>
        <authorList>
            <person name="Wang S."/>
            <person name="Zhang J."/>
            <person name="Jiao W."/>
            <person name="Li J."/>
            <person name="Xun X."/>
            <person name="Sun Y."/>
            <person name="Guo X."/>
            <person name="Huan P."/>
            <person name="Dong B."/>
            <person name="Zhang L."/>
            <person name="Hu X."/>
            <person name="Sun X."/>
            <person name="Wang J."/>
            <person name="Zhao C."/>
            <person name="Wang Y."/>
            <person name="Wang D."/>
            <person name="Huang X."/>
            <person name="Wang R."/>
            <person name="Lv J."/>
            <person name="Li Y."/>
            <person name="Zhang Z."/>
            <person name="Liu B."/>
            <person name="Lu W."/>
            <person name="Hui Y."/>
            <person name="Liang J."/>
            <person name="Zhou Z."/>
            <person name="Hou R."/>
            <person name="Li X."/>
            <person name="Liu Y."/>
            <person name="Li H."/>
            <person name="Ning X."/>
            <person name="Lin Y."/>
            <person name="Zhao L."/>
            <person name="Xing Q."/>
            <person name="Dou J."/>
            <person name="Li Y."/>
            <person name="Mao J."/>
            <person name="Guo H."/>
            <person name="Dou H."/>
            <person name="Li T."/>
            <person name="Mu C."/>
            <person name="Jiang W."/>
            <person name="Fu Q."/>
            <person name="Fu X."/>
            <person name="Miao Y."/>
            <person name="Liu J."/>
            <person name="Yu Q."/>
            <person name="Li R."/>
            <person name="Liao H."/>
            <person name="Li X."/>
            <person name="Kong Y."/>
            <person name="Jiang Z."/>
            <person name="Chourrout D."/>
            <person name="Li R."/>
            <person name="Bao Z."/>
        </authorList>
    </citation>
    <scope>NUCLEOTIDE SEQUENCE [LARGE SCALE GENOMIC DNA]</scope>
    <source>
        <strain evidence="8 9">PY_sf001</strain>
    </source>
</reference>
<accession>A0A210QFL4</accession>
<dbReference type="Gene3D" id="2.40.37.10">
    <property type="entry name" value="Lyase, Ornithine Decarboxylase, Chain A, domain 1"/>
    <property type="match status" value="1"/>
</dbReference>
<name>A0A210QFL4_MIZYE</name>
<dbReference type="STRING" id="6573.A0A210QFL4"/>
<gene>
    <name evidence="8" type="ORF">KP79_PYT15592</name>
</gene>
<dbReference type="InterPro" id="IPR002433">
    <property type="entry name" value="Orn_de-COase"/>
</dbReference>
<keyword evidence="3" id="KW-0663">Pyridoxal phosphate</keyword>
<dbReference type="InterPro" id="IPR022643">
    <property type="entry name" value="De-COase2_C"/>
</dbReference>